<feature type="region of interest" description="Disordered" evidence="8">
    <location>
        <begin position="387"/>
        <end position="520"/>
    </location>
</feature>
<dbReference type="InterPro" id="IPR050719">
    <property type="entry name" value="Cortactin-Actin_Reg"/>
</dbReference>
<dbReference type="Proteomes" id="UP000261540">
    <property type="component" value="Unplaced"/>
</dbReference>
<evidence type="ECO:0000256" key="2">
    <source>
        <dbReference type="ARBA" id="ARBA00004496"/>
    </source>
</evidence>
<feature type="compositionally biased region" description="Low complexity" evidence="8">
    <location>
        <begin position="274"/>
        <end position="283"/>
    </location>
</feature>
<dbReference type="Pfam" id="PF09727">
    <property type="entry name" value="CortBP2"/>
    <property type="match status" value="1"/>
</dbReference>
<feature type="compositionally biased region" description="Low complexity" evidence="8">
    <location>
        <begin position="333"/>
        <end position="355"/>
    </location>
</feature>
<dbReference type="PANTHER" id="PTHR23166:SF9">
    <property type="entry name" value="CTTNBP2 N-TERMINAL-LIKE PROTEIN"/>
    <property type="match status" value="1"/>
</dbReference>
<evidence type="ECO:0000256" key="6">
    <source>
        <dbReference type="ARBA" id="ARBA00023273"/>
    </source>
</evidence>
<comment type="subcellular location">
    <subcellularLocation>
        <location evidence="1">Cell projection</location>
    </subcellularLocation>
    <subcellularLocation>
        <location evidence="2">Cytoplasm</location>
    </subcellularLocation>
</comment>
<evidence type="ECO:0000256" key="5">
    <source>
        <dbReference type="ARBA" id="ARBA00023054"/>
    </source>
</evidence>
<evidence type="ECO:0000313" key="11">
    <source>
        <dbReference type="Proteomes" id="UP000261540"/>
    </source>
</evidence>
<organism evidence="10 11">
    <name type="scientific">Paramormyrops kingsleyae</name>
    <dbReference type="NCBI Taxonomy" id="1676925"/>
    <lineage>
        <taxon>Eukaryota</taxon>
        <taxon>Metazoa</taxon>
        <taxon>Chordata</taxon>
        <taxon>Craniata</taxon>
        <taxon>Vertebrata</taxon>
        <taxon>Euteleostomi</taxon>
        <taxon>Actinopterygii</taxon>
        <taxon>Neopterygii</taxon>
        <taxon>Teleostei</taxon>
        <taxon>Osteoglossocephala</taxon>
        <taxon>Osteoglossomorpha</taxon>
        <taxon>Osteoglossiformes</taxon>
        <taxon>Mormyridae</taxon>
        <taxon>Paramormyrops</taxon>
    </lineage>
</organism>
<keyword evidence="6" id="KW-0966">Cell projection</keyword>
<keyword evidence="11" id="KW-1185">Reference proteome</keyword>
<evidence type="ECO:0000256" key="3">
    <source>
        <dbReference type="ARBA" id="ARBA00022490"/>
    </source>
</evidence>
<feature type="region of interest" description="Disordered" evidence="8">
    <location>
        <begin position="274"/>
        <end position="355"/>
    </location>
</feature>
<evidence type="ECO:0000256" key="8">
    <source>
        <dbReference type="SAM" id="MobiDB-lite"/>
    </source>
</evidence>
<evidence type="ECO:0000313" key="10">
    <source>
        <dbReference type="Ensembl" id="ENSPKIP00000002043.1"/>
    </source>
</evidence>
<reference evidence="10" key="2">
    <citation type="submission" date="2025-09" db="UniProtKB">
        <authorList>
            <consortium name="Ensembl"/>
        </authorList>
    </citation>
    <scope>IDENTIFICATION</scope>
</reference>
<keyword evidence="4" id="KW-0597">Phosphoprotein</keyword>
<dbReference type="GO" id="GO:0005737">
    <property type="term" value="C:cytoplasm"/>
    <property type="evidence" value="ECO:0007669"/>
    <property type="project" value="UniProtKB-SubCell"/>
</dbReference>
<protein>
    <submittedName>
        <fullName evidence="10">CTTNBP2 N-terminal like</fullName>
    </submittedName>
</protein>
<accession>A0A3B3Q792</accession>
<feature type="domain" description="Cortactin-binding protein-2 N-terminal" evidence="9">
    <location>
        <begin position="21"/>
        <end position="209"/>
    </location>
</feature>
<dbReference type="GO" id="GO:0042995">
    <property type="term" value="C:cell projection"/>
    <property type="evidence" value="ECO:0007669"/>
    <property type="project" value="UniProtKB-SubCell"/>
</dbReference>
<dbReference type="PANTHER" id="PTHR23166">
    <property type="entry name" value="FILAMIN/GPBP-INTERACTING PROTEIN"/>
    <property type="match status" value="1"/>
</dbReference>
<feature type="compositionally biased region" description="Basic and acidic residues" evidence="8">
    <location>
        <begin position="305"/>
        <end position="321"/>
    </location>
</feature>
<reference evidence="10" key="1">
    <citation type="submission" date="2025-08" db="UniProtKB">
        <authorList>
            <consortium name="Ensembl"/>
        </authorList>
    </citation>
    <scope>IDENTIFICATION</scope>
</reference>
<keyword evidence="3" id="KW-0963">Cytoplasm</keyword>
<proteinExistence type="predicted"/>
<dbReference type="GeneTree" id="ENSGT00950000182852"/>
<sequence>MGKIEEAGTGCMKESRMDVENLSKPELLMLFSVLEGELEARDLVIEALRAQQRDAIVQERYGRYRLSDPFLALQRDTEAGRGLVSGAGAAANSAAFQPSPMAVLQLVMAHSKRMQQKSMAQLVAAEKRHRKVIADLEEEKQRHAQDTAQGDDVTYMLEKERERLLQELDFEKGQVKRLEKEQKKLMCQLEEGQTQNEQLSSALALECQQATAQAQEDSQRVADLQAEMQAEREQVTQAQERFRHEEGRCRDLQAQVEGLLRDLAKMAAMLPAKATTVATTTQTEPGERPAPRSPALPKINGHHLTQRDAEGSVEKPAHDYGQENGVGLRSPIHPHASLSPSSTASSSLTSSPCSSPVLAKRLGGAGALSPGYQSSYQASVNQRFQAARHKFQAQAEQEHSAGGPASPHDLSPTTAEHTAKQLARHTVTQVLSRFTSQQGSTKPPTPNNSPFGTDYRSLACLSPTAKSSSPLSPGIKSPTVPRGERVHPPPIPPKKPDLAQSPASPGPPGRASHFPELTGSCCLTSTQEGAKELDLVVSSTS</sequence>
<feature type="compositionally biased region" description="Polar residues" evidence="8">
    <location>
        <begin position="426"/>
        <end position="442"/>
    </location>
</feature>
<evidence type="ECO:0000259" key="9">
    <source>
        <dbReference type="Pfam" id="PF09727"/>
    </source>
</evidence>
<dbReference type="Ensembl" id="ENSPKIT00000025981.1">
    <property type="protein sequence ID" value="ENSPKIP00000002043.1"/>
    <property type="gene ID" value="ENSPKIG00000020094.1"/>
</dbReference>
<evidence type="ECO:0000256" key="7">
    <source>
        <dbReference type="SAM" id="Coils"/>
    </source>
</evidence>
<evidence type="ECO:0000256" key="1">
    <source>
        <dbReference type="ARBA" id="ARBA00004316"/>
    </source>
</evidence>
<name>A0A3B3Q792_9TELE</name>
<dbReference type="InterPro" id="IPR019131">
    <property type="entry name" value="Cortactin-binding_p2_N"/>
</dbReference>
<dbReference type="STRING" id="1676925.ENSPKIP00000002043"/>
<feature type="coiled-coil region" evidence="7">
    <location>
        <begin position="119"/>
        <end position="269"/>
    </location>
</feature>
<dbReference type="AlphaFoldDB" id="A0A3B3Q792"/>
<evidence type="ECO:0000256" key="4">
    <source>
        <dbReference type="ARBA" id="ARBA00022553"/>
    </source>
</evidence>
<keyword evidence="5 7" id="KW-0175">Coiled coil</keyword>